<dbReference type="EMBL" id="DXAJ01000018">
    <property type="protein sequence ID" value="HJA01908.1"/>
    <property type="molecule type" value="Genomic_DNA"/>
</dbReference>
<dbReference type="Proteomes" id="UP000824221">
    <property type="component" value="Unassembled WGS sequence"/>
</dbReference>
<evidence type="ECO:0000313" key="1">
    <source>
        <dbReference type="EMBL" id="HJA01908.1"/>
    </source>
</evidence>
<reference evidence="1" key="1">
    <citation type="journal article" date="2021" name="PeerJ">
        <title>Extensive microbial diversity within the chicken gut microbiome revealed by metagenomics and culture.</title>
        <authorList>
            <person name="Gilroy R."/>
            <person name="Ravi A."/>
            <person name="Getino M."/>
            <person name="Pursley I."/>
            <person name="Horton D.L."/>
            <person name="Alikhan N.F."/>
            <person name="Baker D."/>
            <person name="Gharbi K."/>
            <person name="Hall N."/>
            <person name="Watson M."/>
            <person name="Adriaenssens E.M."/>
            <person name="Foster-Nyarko E."/>
            <person name="Jarju S."/>
            <person name="Secka A."/>
            <person name="Antonio M."/>
            <person name="Oren A."/>
            <person name="Chaudhuri R.R."/>
            <person name="La Ragione R."/>
            <person name="Hildebrand F."/>
            <person name="Pallen M.J."/>
        </authorList>
    </citation>
    <scope>NUCLEOTIDE SEQUENCE</scope>
    <source>
        <strain evidence="1">CHK156-179</strain>
    </source>
</reference>
<proteinExistence type="predicted"/>
<name>A0A9D2KG86_9FIRM</name>
<gene>
    <name evidence="1" type="ORF">H9797_00810</name>
</gene>
<accession>A0A9D2KG86</accession>
<reference evidence="1" key="2">
    <citation type="submission" date="2021-04" db="EMBL/GenBank/DDBJ databases">
        <authorList>
            <person name="Gilroy R."/>
        </authorList>
    </citation>
    <scope>NUCLEOTIDE SEQUENCE</scope>
    <source>
        <strain evidence="1">CHK156-179</strain>
    </source>
</reference>
<sequence>MRKFFLVLTLAGCLVFSGCDVREMSSLKEISLPYAGEYFCESLILGGKDVLPYFERAVLTLERDGSFSLAYKRAGGGEGGVSGAYRIDEEAGRIYLRVRGAEGESERGFPYENGRILLEMTVLGRLLCAEFAPAP</sequence>
<dbReference type="AlphaFoldDB" id="A0A9D2KG86"/>
<dbReference type="PROSITE" id="PS51257">
    <property type="entry name" value="PROKAR_LIPOPROTEIN"/>
    <property type="match status" value="1"/>
</dbReference>
<evidence type="ECO:0000313" key="2">
    <source>
        <dbReference type="Proteomes" id="UP000824221"/>
    </source>
</evidence>
<comment type="caution">
    <text evidence="1">The sequence shown here is derived from an EMBL/GenBank/DDBJ whole genome shotgun (WGS) entry which is preliminary data.</text>
</comment>
<protein>
    <submittedName>
        <fullName evidence="1">Uncharacterized protein</fullName>
    </submittedName>
</protein>
<organism evidence="1 2">
    <name type="scientific">Candidatus Gallimonas gallistercoris</name>
    <dbReference type="NCBI Taxonomy" id="2838602"/>
    <lineage>
        <taxon>Bacteria</taxon>
        <taxon>Bacillati</taxon>
        <taxon>Bacillota</taxon>
        <taxon>Clostridia</taxon>
        <taxon>Candidatus Gallimonas</taxon>
    </lineage>
</organism>